<feature type="domain" description="Ice-binding protein C-terminal" evidence="2">
    <location>
        <begin position="243"/>
        <end position="266"/>
    </location>
</feature>
<feature type="chain" id="PRO_5012703224" evidence="1">
    <location>
        <begin position="22"/>
        <end position="269"/>
    </location>
</feature>
<dbReference type="Proteomes" id="UP000184497">
    <property type="component" value="Unassembled WGS sequence"/>
</dbReference>
<keyword evidence="4" id="KW-1185">Reference proteome</keyword>
<proteinExistence type="predicted"/>
<dbReference type="NCBIfam" id="TIGR02595">
    <property type="entry name" value="PEP_CTERM"/>
    <property type="match status" value="1"/>
</dbReference>
<sequence length="269" mass="28387">MKHSLLFSAILMASGAMSANAAVVNDGTEVNLQEFINDTLMVSGTGVNVLGDTATSDAITSPYWYHSEGDSAATLLLEITSGLNGHSFGIFNGNDYVQLFGGTADGVYENSDSNDFNSAVVDSGQRAKVSFELVGTGYSVEVNNTVVGTFASDDFGFYLGDSSGTPIIYSDASKNANGTERFVAVGGSNQFLNLGNQTDPNCVANPSTKNCTVWEYDDWIIGFEDGTDFDYNDLVVYVEDVLPVPEPGTLALLGLGLAGLGAARRRQKA</sequence>
<gene>
    <name evidence="3" type="ORF">SAMN05216369_2153</name>
</gene>
<dbReference type="RefSeq" id="WP_072797195.1">
    <property type="nucleotide sequence ID" value="NZ_FRAQ01000001.1"/>
</dbReference>
<reference evidence="4" key="1">
    <citation type="submission" date="2016-11" db="EMBL/GenBank/DDBJ databases">
        <authorList>
            <person name="Varghese N."/>
            <person name="Submissions S."/>
        </authorList>
    </citation>
    <scope>NUCLEOTIDE SEQUENCE [LARGE SCALE GENOMIC DNA]</scope>
    <source>
        <strain evidence="4">CGMCC 1.10835</strain>
    </source>
</reference>
<protein>
    <submittedName>
        <fullName evidence="3">PEP-CTERM protein-sorting domain-containing protein</fullName>
    </submittedName>
</protein>
<evidence type="ECO:0000313" key="4">
    <source>
        <dbReference type="Proteomes" id="UP000184497"/>
    </source>
</evidence>
<evidence type="ECO:0000259" key="2">
    <source>
        <dbReference type="Pfam" id="PF07589"/>
    </source>
</evidence>
<dbReference type="EMBL" id="FRAQ01000001">
    <property type="protein sequence ID" value="SHK46250.1"/>
    <property type="molecule type" value="Genomic_DNA"/>
</dbReference>
<feature type="signal peptide" evidence="1">
    <location>
        <begin position="1"/>
        <end position="21"/>
    </location>
</feature>
<keyword evidence="1" id="KW-0732">Signal</keyword>
<name>A0A1M6SNN5_9GAMM</name>
<dbReference type="AlphaFoldDB" id="A0A1M6SNN5"/>
<dbReference type="OrthoDB" id="9157660at2"/>
<organism evidence="3 4">
    <name type="scientific">Marinobacter antarcticus</name>
    <dbReference type="NCBI Taxonomy" id="564117"/>
    <lineage>
        <taxon>Bacteria</taxon>
        <taxon>Pseudomonadati</taxon>
        <taxon>Pseudomonadota</taxon>
        <taxon>Gammaproteobacteria</taxon>
        <taxon>Pseudomonadales</taxon>
        <taxon>Marinobacteraceae</taxon>
        <taxon>Marinobacter</taxon>
    </lineage>
</organism>
<evidence type="ECO:0000313" key="3">
    <source>
        <dbReference type="EMBL" id="SHK46250.1"/>
    </source>
</evidence>
<accession>A0A1M6SNN5</accession>
<dbReference type="InterPro" id="IPR013424">
    <property type="entry name" value="Ice-binding_C"/>
</dbReference>
<dbReference type="Pfam" id="PF07589">
    <property type="entry name" value="PEP-CTERM"/>
    <property type="match status" value="1"/>
</dbReference>
<evidence type="ECO:0000256" key="1">
    <source>
        <dbReference type="SAM" id="SignalP"/>
    </source>
</evidence>
<dbReference type="STRING" id="564117.SAMN05216369_2153"/>